<dbReference type="InterPro" id="IPR008271">
    <property type="entry name" value="Ser/Thr_kinase_AS"/>
</dbReference>
<name>A0A6B2L3E5_9EUKA</name>
<dbReference type="GO" id="GO:0005524">
    <property type="term" value="F:ATP binding"/>
    <property type="evidence" value="ECO:0007669"/>
    <property type="project" value="UniProtKB-KW"/>
</dbReference>
<keyword evidence="2" id="KW-0723">Serine/threonine-protein kinase</keyword>
<evidence type="ECO:0000256" key="6">
    <source>
        <dbReference type="SAM" id="MobiDB-lite"/>
    </source>
</evidence>
<evidence type="ECO:0000256" key="2">
    <source>
        <dbReference type="ARBA" id="ARBA00022527"/>
    </source>
</evidence>
<keyword evidence="4" id="KW-0418">Kinase</keyword>
<sequence length="360" mass="39784">MELVGGGELFDYIVQKKAIPEMEAVSVIAQVLKAIQYMHSVGIAHRDLKPENLLFKEKDFKVIKIADFGESKKFSGKNLNTYCGTPDYMAPEIIKGDPYGPEVDIWSIGAITYVMLGGFPPFDGENDVEVFASILAVKYSFPAPEWTNISDDAKDFIASIFVGADDRLTAEGCLNHRWIRNNVPAELLVNTTTPPVQAGKPAIDMHKSNPEIKKEETTPENSVVETKEEGALERVPSLVISGEEEKNSIEDSQKKKKKKYAASLEEDLREPKVRLLEGINELLKSSLTAENPLLGGELKAMLIVVTAASGEITNDFENLIFKTYLDRLKELNGLTRKSSGKVPMSARAPGSAHKKKKDKK</sequence>
<evidence type="ECO:0000256" key="4">
    <source>
        <dbReference type="ARBA" id="ARBA00022777"/>
    </source>
</evidence>
<dbReference type="Gene3D" id="1.10.510.10">
    <property type="entry name" value="Transferase(Phosphotransferase) domain 1"/>
    <property type="match status" value="1"/>
</dbReference>
<accession>A0A6B2L3E5</accession>
<dbReference type="Pfam" id="PF00069">
    <property type="entry name" value="Pkinase"/>
    <property type="match status" value="1"/>
</dbReference>
<keyword evidence="4" id="KW-0808">Transferase</keyword>
<dbReference type="PROSITE" id="PS00108">
    <property type="entry name" value="PROTEIN_KINASE_ST"/>
    <property type="match status" value="1"/>
</dbReference>
<keyword evidence="3" id="KW-0547">Nucleotide-binding</keyword>
<evidence type="ECO:0000256" key="3">
    <source>
        <dbReference type="ARBA" id="ARBA00022741"/>
    </source>
</evidence>
<dbReference type="InterPro" id="IPR011009">
    <property type="entry name" value="Kinase-like_dom_sf"/>
</dbReference>
<feature type="region of interest" description="Disordered" evidence="6">
    <location>
        <begin position="193"/>
        <end position="229"/>
    </location>
</feature>
<protein>
    <recommendedName>
        <fullName evidence="1">non-specific serine/threonine protein kinase</fullName>
        <ecNumber evidence="1">2.7.11.1</ecNumber>
    </recommendedName>
</protein>
<reference evidence="8" key="1">
    <citation type="journal article" date="2020" name="J. Eukaryot. Microbiol.">
        <title>De novo Sequencing, Assembly and Annotation of the Transcriptome for the Free-Living Testate Amoeba Arcella intermedia.</title>
        <authorList>
            <person name="Ribeiro G.M."/>
            <person name="Porfirio-Sousa A.L."/>
            <person name="Maurer-Alcala X.X."/>
            <person name="Katz L.A."/>
            <person name="Lahr D.J.G."/>
        </authorList>
    </citation>
    <scope>NUCLEOTIDE SEQUENCE</scope>
</reference>
<feature type="compositionally biased region" description="Basic and acidic residues" evidence="6">
    <location>
        <begin position="203"/>
        <end position="217"/>
    </location>
</feature>
<evidence type="ECO:0000259" key="7">
    <source>
        <dbReference type="PROSITE" id="PS50011"/>
    </source>
</evidence>
<feature type="region of interest" description="Disordered" evidence="6">
    <location>
        <begin position="336"/>
        <end position="360"/>
    </location>
</feature>
<dbReference type="PANTHER" id="PTHR24347">
    <property type="entry name" value="SERINE/THREONINE-PROTEIN KINASE"/>
    <property type="match status" value="1"/>
</dbReference>
<organism evidence="8">
    <name type="scientific">Arcella intermedia</name>
    <dbReference type="NCBI Taxonomy" id="1963864"/>
    <lineage>
        <taxon>Eukaryota</taxon>
        <taxon>Amoebozoa</taxon>
        <taxon>Tubulinea</taxon>
        <taxon>Elardia</taxon>
        <taxon>Arcellinida</taxon>
        <taxon>Sphaerothecina</taxon>
        <taxon>Arcellidae</taxon>
        <taxon>Arcella</taxon>
    </lineage>
</organism>
<dbReference type="GO" id="GO:0004674">
    <property type="term" value="F:protein serine/threonine kinase activity"/>
    <property type="evidence" value="ECO:0007669"/>
    <property type="project" value="UniProtKB-KW"/>
</dbReference>
<dbReference type="AlphaFoldDB" id="A0A6B2L3E5"/>
<dbReference type="PROSITE" id="PS50011">
    <property type="entry name" value="PROTEIN_KINASE_DOM"/>
    <property type="match status" value="1"/>
</dbReference>
<dbReference type="EC" id="2.7.11.1" evidence="1"/>
<dbReference type="SMART" id="SM00220">
    <property type="entry name" value="S_TKc"/>
    <property type="match status" value="1"/>
</dbReference>
<keyword evidence="5" id="KW-0067">ATP-binding</keyword>
<dbReference type="InterPro" id="IPR000719">
    <property type="entry name" value="Prot_kinase_dom"/>
</dbReference>
<evidence type="ECO:0000256" key="5">
    <source>
        <dbReference type="ARBA" id="ARBA00022840"/>
    </source>
</evidence>
<dbReference type="FunFam" id="1.10.510.10:FF:000571">
    <property type="entry name" value="Maternal embryonic leucine zipper kinase"/>
    <property type="match status" value="1"/>
</dbReference>
<proteinExistence type="predicted"/>
<evidence type="ECO:0000313" key="8">
    <source>
        <dbReference type="EMBL" id="NDV31407.1"/>
    </source>
</evidence>
<feature type="domain" description="Protein kinase" evidence="7">
    <location>
        <begin position="1"/>
        <end position="179"/>
    </location>
</feature>
<dbReference type="EMBL" id="GIBP01002438">
    <property type="protein sequence ID" value="NDV31407.1"/>
    <property type="molecule type" value="Transcribed_RNA"/>
</dbReference>
<dbReference type="SUPFAM" id="SSF56112">
    <property type="entry name" value="Protein kinase-like (PK-like)"/>
    <property type="match status" value="1"/>
</dbReference>
<evidence type="ECO:0000256" key="1">
    <source>
        <dbReference type="ARBA" id="ARBA00012513"/>
    </source>
</evidence>